<dbReference type="InterPro" id="IPR009959">
    <property type="entry name" value="Cyclase_SnoaL-like"/>
</dbReference>
<accession>A0A402CZG9</accession>
<dbReference type="PANTHER" id="PTHR38436:SF1">
    <property type="entry name" value="ESTER CYCLASE"/>
    <property type="match status" value="1"/>
</dbReference>
<dbReference type="InterPro" id="IPR032710">
    <property type="entry name" value="NTF2-like_dom_sf"/>
</dbReference>
<reference evidence="1 2" key="1">
    <citation type="journal article" date="2019" name="Int. J. Syst. Evol. Microbiol.">
        <title>Capsulimonas corticalis gen. nov., sp. nov., an aerobic capsulated bacterium, of a novel bacterial order, Capsulimonadales ord. nov., of the class Armatimonadia of the phylum Armatimonadetes.</title>
        <authorList>
            <person name="Li J."/>
            <person name="Kudo C."/>
            <person name="Tonouchi A."/>
        </authorList>
    </citation>
    <scope>NUCLEOTIDE SEQUENCE [LARGE SCALE GENOMIC DNA]</scope>
    <source>
        <strain evidence="1 2">AX-7</strain>
    </source>
</reference>
<evidence type="ECO:0000313" key="2">
    <source>
        <dbReference type="Proteomes" id="UP000287394"/>
    </source>
</evidence>
<name>A0A402CZG9_9BACT</name>
<dbReference type="OrthoDB" id="9182871at2"/>
<dbReference type="Proteomes" id="UP000287394">
    <property type="component" value="Chromosome"/>
</dbReference>
<dbReference type="EMBL" id="AP025739">
    <property type="protein sequence ID" value="BDI29445.1"/>
    <property type="molecule type" value="Genomic_DNA"/>
</dbReference>
<proteinExistence type="predicted"/>
<dbReference type="GO" id="GO:0030638">
    <property type="term" value="P:polyketide metabolic process"/>
    <property type="evidence" value="ECO:0007669"/>
    <property type="project" value="InterPro"/>
</dbReference>
<dbReference type="PANTHER" id="PTHR38436">
    <property type="entry name" value="POLYKETIDE CYCLASE SNOAL-LIKE DOMAIN"/>
    <property type="match status" value="1"/>
</dbReference>
<dbReference type="Pfam" id="PF07366">
    <property type="entry name" value="SnoaL"/>
    <property type="match status" value="1"/>
</dbReference>
<sequence>MPQDDSIKSAEDELKAADDGSKIIHAYVDAFNRGDIDALRQIFTEDGQVYGVLGWGGLDEVAPIWRQLHEAFAMQLQIEDIIVQDDRIVARFTERGTSQAPFRGQGPTGKSSEVVAIEWFIIRDQRIYQRWGVRDSASHFRQMGLSLG</sequence>
<protein>
    <submittedName>
        <fullName evidence="1">Uncharacterized protein</fullName>
    </submittedName>
</protein>
<dbReference type="KEGG" id="ccot:CCAX7_14960"/>
<dbReference type="AlphaFoldDB" id="A0A402CZG9"/>
<keyword evidence="2" id="KW-1185">Reference proteome</keyword>
<dbReference type="Gene3D" id="3.10.450.50">
    <property type="match status" value="1"/>
</dbReference>
<dbReference type="SUPFAM" id="SSF54427">
    <property type="entry name" value="NTF2-like"/>
    <property type="match status" value="1"/>
</dbReference>
<dbReference type="RefSeq" id="WP_119322671.1">
    <property type="nucleotide sequence ID" value="NZ_AP025739.1"/>
</dbReference>
<gene>
    <name evidence="1" type="ORF">CCAX7_14960</name>
</gene>
<evidence type="ECO:0000313" key="1">
    <source>
        <dbReference type="EMBL" id="BDI29445.1"/>
    </source>
</evidence>
<organism evidence="1 2">
    <name type="scientific">Capsulimonas corticalis</name>
    <dbReference type="NCBI Taxonomy" id="2219043"/>
    <lineage>
        <taxon>Bacteria</taxon>
        <taxon>Bacillati</taxon>
        <taxon>Armatimonadota</taxon>
        <taxon>Armatimonadia</taxon>
        <taxon>Capsulimonadales</taxon>
        <taxon>Capsulimonadaceae</taxon>
        <taxon>Capsulimonas</taxon>
    </lineage>
</organism>